<comment type="subcellular location">
    <subcellularLocation>
        <location evidence="1">Cell envelope</location>
    </subcellularLocation>
</comment>
<dbReference type="GO" id="GO:0030313">
    <property type="term" value="C:cell envelope"/>
    <property type="evidence" value="ECO:0007669"/>
    <property type="project" value="UniProtKB-SubCell"/>
</dbReference>
<dbReference type="InterPro" id="IPR050553">
    <property type="entry name" value="Thioredoxin_ResA/DsbE_sf"/>
</dbReference>
<evidence type="ECO:0000256" key="2">
    <source>
        <dbReference type="ARBA" id="ARBA00022748"/>
    </source>
</evidence>
<evidence type="ECO:0000256" key="4">
    <source>
        <dbReference type="ARBA" id="ARBA00023284"/>
    </source>
</evidence>
<dbReference type="InterPro" id="IPR036249">
    <property type="entry name" value="Thioredoxin-like_sf"/>
</dbReference>
<evidence type="ECO:0000313" key="7">
    <source>
        <dbReference type="Proteomes" id="UP000321827"/>
    </source>
</evidence>
<dbReference type="PROSITE" id="PS51352">
    <property type="entry name" value="THIOREDOXIN_2"/>
    <property type="match status" value="1"/>
</dbReference>
<gene>
    <name evidence="6" type="ORF">ODE01S_08730</name>
</gene>
<accession>A0A511RIG9</accession>
<dbReference type="InterPro" id="IPR013766">
    <property type="entry name" value="Thioredoxin_domain"/>
</dbReference>
<dbReference type="GO" id="GO:0016209">
    <property type="term" value="F:antioxidant activity"/>
    <property type="evidence" value="ECO:0007669"/>
    <property type="project" value="InterPro"/>
</dbReference>
<dbReference type="SUPFAM" id="SSF52833">
    <property type="entry name" value="Thioredoxin-like"/>
    <property type="match status" value="1"/>
</dbReference>
<dbReference type="EMBL" id="BJXN01000005">
    <property type="protein sequence ID" value="GEM89439.1"/>
    <property type="molecule type" value="Genomic_DNA"/>
</dbReference>
<dbReference type="CDD" id="cd02966">
    <property type="entry name" value="TlpA_like_family"/>
    <property type="match status" value="1"/>
</dbReference>
<evidence type="ECO:0000256" key="3">
    <source>
        <dbReference type="ARBA" id="ARBA00023157"/>
    </source>
</evidence>
<evidence type="ECO:0000256" key="1">
    <source>
        <dbReference type="ARBA" id="ARBA00004196"/>
    </source>
</evidence>
<dbReference type="RefSeq" id="WP_147146260.1">
    <property type="nucleotide sequence ID" value="NZ_BJXN01000005.1"/>
</dbReference>
<organism evidence="6 7">
    <name type="scientific">Oceanithermus desulfurans NBRC 100063</name>
    <dbReference type="NCBI Taxonomy" id="1227550"/>
    <lineage>
        <taxon>Bacteria</taxon>
        <taxon>Thermotogati</taxon>
        <taxon>Deinococcota</taxon>
        <taxon>Deinococci</taxon>
        <taxon>Thermales</taxon>
        <taxon>Thermaceae</taxon>
        <taxon>Oceanithermus</taxon>
    </lineage>
</organism>
<keyword evidence="3" id="KW-1015">Disulfide bond</keyword>
<dbReference type="Gene3D" id="3.40.30.10">
    <property type="entry name" value="Glutaredoxin"/>
    <property type="match status" value="1"/>
</dbReference>
<feature type="domain" description="Thioredoxin" evidence="5">
    <location>
        <begin position="33"/>
        <end position="178"/>
    </location>
</feature>
<comment type="caution">
    <text evidence="6">The sequence shown here is derived from an EMBL/GenBank/DDBJ whole genome shotgun (WGS) entry which is preliminary data.</text>
</comment>
<keyword evidence="2" id="KW-0201">Cytochrome c-type biogenesis</keyword>
<evidence type="ECO:0000313" key="6">
    <source>
        <dbReference type="EMBL" id="GEM89439.1"/>
    </source>
</evidence>
<dbReference type="Proteomes" id="UP000321827">
    <property type="component" value="Unassembled WGS sequence"/>
</dbReference>
<dbReference type="GO" id="GO:0016491">
    <property type="term" value="F:oxidoreductase activity"/>
    <property type="evidence" value="ECO:0007669"/>
    <property type="project" value="InterPro"/>
</dbReference>
<protein>
    <submittedName>
        <fullName evidence="6">Membrane protein</fullName>
    </submittedName>
</protein>
<dbReference type="InterPro" id="IPR000866">
    <property type="entry name" value="AhpC/TSA"/>
</dbReference>
<dbReference type="PANTHER" id="PTHR42852">
    <property type="entry name" value="THIOL:DISULFIDE INTERCHANGE PROTEIN DSBE"/>
    <property type="match status" value="1"/>
</dbReference>
<proteinExistence type="predicted"/>
<dbReference type="Pfam" id="PF00578">
    <property type="entry name" value="AhpC-TSA"/>
    <property type="match status" value="1"/>
</dbReference>
<dbReference type="OrthoDB" id="25753at2"/>
<keyword evidence="4" id="KW-0676">Redox-active center</keyword>
<dbReference type="PANTHER" id="PTHR42852:SF6">
    <property type="entry name" value="THIOL:DISULFIDE INTERCHANGE PROTEIN DSBE"/>
    <property type="match status" value="1"/>
</dbReference>
<evidence type="ECO:0000259" key="5">
    <source>
        <dbReference type="PROSITE" id="PS51352"/>
    </source>
</evidence>
<name>A0A511RIG9_9DEIN</name>
<dbReference type="GO" id="GO:0017004">
    <property type="term" value="P:cytochrome complex assembly"/>
    <property type="evidence" value="ECO:0007669"/>
    <property type="project" value="UniProtKB-KW"/>
</dbReference>
<dbReference type="AlphaFoldDB" id="A0A511RIG9"/>
<reference evidence="6 7" key="1">
    <citation type="submission" date="2019-07" db="EMBL/GenBank/DDBJ databases">
        <title>Whole genome shotgun sequence of Oceanithermus desulfurans NBRC 100063.</title>
        <authorList>
            <person name="Hosoyama A."/>
            <person name="Uohara A."/>
            <person name="Ohji S."/>
            <person name="Ichikawa N."/>
        </authorList>
    </citation>
    <scope>NUCLEOTIDE SEQUENCE [LARGE SCALE GENOMIC DNA]</scope>
    <source>
        <strain evidence="6 7">NBRC 100063</strain>
    </source>
</reference>
<sequence>MRAFFGVLLALAIGALFWWGMQTKDERSELPSALAGRPAPTFDLELLPSSREVWGERLNLSDYLGKKPIILNFWASWCYPACYEEAPILEATWRRWKDRVLFVGVNTQDELDAAEKFIEQFGISFPNVYDPRGKVGIDYGMYGVPETFAISVEGRVLERFAGTISAEKLESMIREVLP</sequence>